<organism evidence="1 2">
    <name type="scientific">Mycolicibacterium hippocampi</name>
    <dbReference type="NCBI Taxonomy" id="659824"/>
    <lineage>
        <taxon>Bacteria</taxon>
        <taxon>Bacillati</taxon>
        <taxon>Actinomycetota</taxon>
        <taxon>Actinomycetes</taxon>
        <taxon>Mycobacteriales</taxon>
        <taxon>Mycobacteriaceae</taxon>
        <taxon>Mycolicibacterium</taxon>
    </lineage>
</organism>
<comment type="caution">
    <text evidence="1">The sequence shown here is derived from an EMBL/GenBank/DDBJ whole genome shotgun (WGS) entry which is preliminary data.</text>
</comment>
<evidence type="ECO:0000313" key="2">
    <source>
        <dbReference type="Proteomes" id="UP000465304"/>
    </source>
</evidence>
<sequence length="439" mass="47400">MAITWWIPNYRVDAARASWQPPPDALLSSSMRERPVPGWRTNPASLGLPLADDSRIAVSDDPFGPRPFVGSIGTRAYFLAHSESRNALQWWVVGLDVSNGRALFDAVPFSADGRPPQCFLNGPADILCLDRSSTPSAWVIDGRSGAVRYSGPTDLRALDGGQSVQQVGIYAVAVNSDEGVFGIGSHAERTWFVPGNGRLNIEPQTRPGASSQTLTAQLEASPRTYASTVFSVVDGRVIEPEIDSDVALKDTSFYTGGFAAQVAEPDGTVSGIVFFDESGRRLGEHNGVHVVYADQPVDLPVVSAESDDQRVVYSAQGKKLIEVSDGTIHLVETTLMVNLADSAAFPEWQQYNMRDGSPGPVCEFPMGHYLGHDGSALIFEFNHDNGDVLASGRDLNTCERLWSISKQPEALDRIFRVDGTIIHLTNEGAELTSLVAPGN</sequence>
<protein>
    <submittedName>
        <fullName evidence="1">Uncharacterized protein</fullName>
    </submittedName>
</protein>
<dbReference type="AlphaFoldDB" id="A0A7I9ZKB1"/>
<proteinExistence type="predicted"/>
<reference evidence="1 2" key="1">
    <citation type="journal article" date="2019" name="Emerg. Microbes Infect.">
        <title>Comprehensive subspecies identification of 175 nontuberculous mycobacteria species based on 7547 genomic profiles.</title>
        <authorList>
            <person name="Matsumoto Y."/>
            <person name="Kinjo T."/>
            <person name="Motooka D."/>
            <person name="Nabeya D."/>
            <person name="Jung N."/>
            <person name="Uechi K."/>
            <person name="Horii T."/>
            <person name="Iida T."/>
            <person name="Fujita J."/>
            <person name="Nakamura S."/>
        </authorList>
    </citation>
    <scope>NUCLEOTIDE SEQUENCE [LARGE SCALE GENOMIC DNA]</scope>
    <source>
        <strain evidence="1 2">JCM 30996</strain>
    </source>
</reference>
<dbReference type="Proteomes" id="UP000465304">
    <property type="component" value="Unassembled WGS sequence"/>
</dbReference>
<name>A0A7I9ZKB1_9MYCO</name>
<evidence type="ECO:0000313" key="1">
    <source>
        <dbReference type="EMBL" id="GFH01451.1"/>
    </source>
</evidence>
<gene>
    <name evidence="1" type="ORF">MHIP_19340</name>
</gene>
<dbReference type="EMBL" id="BLLB01000002">
    <property type="protein sequence ID" value="GFH01451.1"/>
    <property type="molecule type" value="Genomic_DNA"/>
</dbReference>
<accession>A0A7I9ZKB1</accession>
<keyword evidence="2" id="KW-1185">Reference proteome</keyword>